<dbReference type="GO" id="GO:0006886">
    <property type="term" value="P:intracellular protein transport"/>
    <property type="evidence" value="ECO:0007669"/>
    <property type="project" value="InterPro"/>
</dbReference>
<dbReference type="Gramene" id="Psat07G0528800-T1">
    <property type="protein sequence ID" value="KAI5389911.1"/>
    <property type="gene ID" value="KIW84_075288"/>
</dbReference>
<protein>
    <recommendedName>
        <fullName evidence="1">Protein kinase domain-containing protein</fullName>
    </recommendedName>
</protein>
<accession>A0A9D4VWB5</accession>
<comment type="caution">
    <text evidence="2">The sequence shown here is derived from an EMBL/GenBank/DDBJ whole genome shotgun (WGS) entry which is preliminary data.</text>
</comment>
<proteinExistence type="predicted"/>
<dbReference type="InterPro" id="IPR019335">
    <property type="entry name" value="COG7"/>
</dbReference>
<keyword evidence="3" id="KW-1185">Reference proteome</keyword>
<name>A0A9D4VWB5_PEA</name>
<dbReference type="InterPro" id="IPR008271">
    <property type="entry name" value="Ser/Thr_kinase_AS"/>
</dbReference>
<dbReference type="SMART" id="SM00220">
    <property type="entry name" value="S_TKc"/>
    <property type="match status" value="1"/>
</dbReference>
<dbReference type="GO" id="GO:0004672">
    <property type="term" value="F:protein kinase activity"/>
    <property type="evidence" value="ECO:0007669"/>
    <property type="project" value="InterPro"/>
</dbReference>
<reference evidence="2 3" key="1">
    <citation type="journal article" date="2022" name="Nat. Genet.">
        <title>Improved pea reference genome and pan-genome highlight genomic features and evolutionary characteristics.</title>
        <authorList>
            <person name="Yang T."/>
            <person name="Liu R."/>
            <person name="Luo Y."/>
            <person name="Hu S."/>
            <person name="Wang D."/>
            <person name="Wang C."/>
            <person name="Pandey M.K."/>
            <person name="Ge S."/>
            <person name="Xu Q."/>
            <person name="Li N."/>
            <person name="Li G."/>
            <person name="Huang Y."/>
            <person name="Saxena R.K."/>
            <person name="Ji Y."/>
            <person name="Li M."/>
            <person name="Yan X."/>
            <person name="He Y."/>
            <person name="Liu Y."/>
            <person name="Wang X."/>
            <person name="Xiang C."/>
            <person name="Varshney R.K."/>
            <person name="Ding H."/>
            <person name="Gao S."/>
            <person name="Zong X."/>
        </authorList>
    </citation>
    <scope>NUCLEOTIDE SEQUENCE [LARGE SCALE GENOMIC DNA]</scope>
    <source>
        <strain evidence="2 3">cv. Zhongwan 6</strain>
    </source>
</reference>
<evidence type="ECO:0000313" key="2">
    <source>
        <dbReference type="EMBL" id="KAI5389911.1"/>
    </source>
</evidence>
<dbReference type="Pfam" id="PF10191">
    <property type="entry name" value="COG7"/>
    <property type="match status" value="1"/>
</dbReference>
<feature type="domain" description="Protein kinase" evidence="1">
    <location>
        <begin position="66"/>
        <end position="383"/>
    </location>
</feature>
<sequence length="423" mass="46244">MANLGGQVASIQCDSASHVDRMASTNQIDEYCERAQTSQSAVSSAQGPSRHFAMIQNSAELLHQLTKENTSTGNVEEGTVDNLAESCNSPGSQCSLPNERKLSSSELNTCDIECEATTPPVPALEDGSFSSNENTCSLNPTGADKADVKSNIHDKPIREIPATLAPVDALETYTQISSHPFHKTDKQGIISLDILHSKDLIATGTAKGLAFLHHGFIPHIIHRDVKASNILLNEDFEPKVADFGLARLISACETHISTDIAGTFGYIPPKYGQSGRSTTRGDVYSFGVILLELVTGKEPTGSNFKEIEGGNLEDRLDTMVQPRLTDALSNRKVDAAQDLRGILIRIGRFKSLESQYSKDEMERTSSVGNFQSVSSTISFSNWLPSFYDELLLYLEQEWQWCMVSFPEDYKALGPRLKSSMTSP</sequence>
<dbReference type="InterPro" id="IPR001245">
    <property type="entry name" value="Ser-Thr/Tyr_kinase_cat_dom"/>
</dbReference>
<dbReference type="GO" id="GO:0016020">
    <property type="term" value="C:membrane"/>
    <property type="evidence" value="ECO:0007669"/>
    <property type="project" value="TreeGrafter"/>
</dbReference>
<dbReference type="PANTHER" id="PTHR48055">
    <property type="entry name" value="LEUCINE-RICH REPEAT RECEPTOR PROTEIN KINASE EMS1"/>
    <property type="match status" value="1"/>
</dbReference>
<dbReference type="EMBL" id="JAMSHJ010000007">
    <property type="protein sequence ID" value="KAI5389911.1"/>
    <property type="molecule type" value="Genomic_DNA"/>
</dbReference>
<dbReference type="AlphaFoldDB" id="A0A9D4VWB5"/>
<evidence type="ECO:0000259" key="1">
    <source>
        <dbReference type="PROSITE" id="PS50011"/>
    </source>
</evidence>
<dbReference type="GO" id="GO:0005524">
    <property type="term" value="F:ATP binding"/>
    <property type="evidence" value="ECO:0007669"/>
    <property type="project" value="InterPro"/>
</dbReference>
<dbReference type="SUPFAM" id="SSF56112">
    <property type="entry name" value="Protein kinase-like (PK-like)"/>
    <property type="match status" value="1"/>
</dbReference>
<dbReference type="Proteomes" id="UP001058974">
    <property type="component" value="Chromosome 7"/>
</dbReference>
<dbReference type="PANTHER" id="PTHR48055:SF59">
    <property type="entry name" value="LEUCINE-RICH REPEAT RECEPTOR PROTEIN KINASE EMS1"/>
    <property type="match status" value="1"/>
</dbReference>
<dbReference type="InterPro" id="IPR051564">
    <property type="entry name" value="LRR_receptor-like_kinase"/>
</dbReference>
<evidence type="ECO:0000313" key="3">
    <source>
        <dbReference type="Proteomes" id="UP001058974"/>
    </source>
</evidence>
<dbReference type="PROSITE" id="PS50011">
    <property type="entry name" value="PROTEIN_KINASE_DOM"/>
    <property type="match status" value="1"/>
</dbReference>
<dbReference type="InterPro" id="IPR011009">
    <property type="entry name" value="Kinase-like_dom_sf"/>
</dbReference>
<dbReference type="GO" id="GO:0017119">
    <property type="term" value="C:Golgi transport complex"/>
    <property type="evidence" value="ECO:0007669"/>
    <property type="project" value="InterPro"/>
</dbReference>
<organism evidence="2 3">
    <name type="scientific">Pisum sativum</name>
    <name type="common">Garden pea</name>
    <name type="synonym">Lathyrus oleraceus</name>
    <dbReference type="NCBI Taxonomy" id="3888"/>
    <lineage>
        <taxon>Eukaryota</taxon>
        <taxon>Viridiplantae</taxon>
        <taxon>Streptophyta</taxon>
        <taxon>Embryophyta</taxon>
        <taxon>Tracheophyta</taxon>
        <taxon>Spermatophyta</taxon>
        <taxon>Magnoliopsida</taxon>
        <taxon>eudicotyledons</taxon>
        <taxon>Gunneridae</taxon>
        <taxon>Pentapetalae</taxon>
        <taxon>rosids</taxon>
        <taxon>fabids</taxon>
        <taxon>Fabales</taxon>
        <taxon>Fabaceae</taxon>
        <taxon>Papilionoideae</taxon>
        <taxon>50 kb inversion clade</taxon>
        <taxon>NPAAA clade</taxon>
        <taxon>Hologalegina</taxon>
        <taxon>IRL clade</taxon>
        <taxon>Fabeae</taxon>
        <taxon>Lathyrus</taxon>
    </lineage>
</organism>
<dbReference type="Gene3D" id="1.10.510.10">
    <property type="entry name" value="Transferase(Phosphotransferase) domain 1"/>
    <property type="match status" value="1"/>
</dbReference>
<dbReference type="Pfam" id="PF07714">
    <property type="entry name" value="PK_Tyr_Ser-Thr"/>
    <property type="match status" value="1"/>
</dbReference>
<gene>
    <name evidence="2" type="ORF">KIW84_075288</name>
</gene>
<dbReference type="PROSITE" id="PS00108">
    <property type="entry name" value="PROTEIN_KINASE_ST"/>
    <property type="match status" value="1"/>
</dbReference>
<dbReference type="InterPro" id="IPR000719">
    <property type="entry name" value="Prot_kinase_dom"/>
</dbReference>